<keyword evidence="4" id="KW-1185">Reference proteome</keyword>
<dbReference type="InterPro" id="IPR052893">
    <property type="entry name" value="TCS_response_regulator"/>
</dbReference>
<dbReference type="EMBL" id="FWYF01000003">
    <property type="protein sequence ID" value="SMD36019.1"/>
    <property type="molecule type" value="Genomic_DNA"/>
</dbReference>
<dbReference type="GO" id="GO:0000160">
    <property type="term" value="P:phosphorelay signal transduction system"/>
    <property type="evidence" value="ECO:0007669"/>
    <property type="project" value="InterPro"/>
</dbReference>
<dbReference type="STRING" id="692418.SAMN04488029_2663"/>
<dbReference type="InterPro" id="IPR001789">
    <property type="entry name" value="Sig_transdc_resp-reg_receiver"/>
</dbReference>
<sequence length="144" mass="16372">MKDQIQPLQILLLEDDDADVKAVQRTFKKAKIANPIIRAVDGVEGLEILRGTNGREKLNMPYLVLVDLNMPRMGGIDFIRELRADEELKKTIVFILTTSKSQEDKAKAYDLNVAGYIVKEVAGQDFLRLVELVDAYWRIVELPD</sequence>
<organism evidence="3 4">
    <name type="scientific">Reichenbachiella faecimaris</name>
    <dbReference type="NCBI Taxonomy" id="692418"/>
    <lineage>
        <taxon>Bacteria</taxon>
        <taxon>Pseudomonadati</taxon>
        <taxon>Bacteroidota</taxon>
        <taxon>Cytophagia</taxon>
        <taxon>Cytophagales</taxon>
        <taxon>Reichenbachiellaceae</taxon>
        <taxon>Reichenbachiella</taxon>
    </lineage>
</organism>
<dbReference type="CDD" id="cd17557">
    <property type="entry name" value="REC_Rcp-like"/>
    <property type="match status" value="1"/>
</dbReference>
<dbReference type="PANTHER" id="PTHR44520:SF2">
    <property type="entry name" value="RESPONSE REGULATOR RCP1"/>
    <property type="match status" value="1"/>
</dbReference>
<dbReference type="RefSeq" id="WP_084373996.1">
    <property type="nucleotide sequence ID" value="NZ_FWYF01000003.1"/>
</dbReference>
<protein>
    <submittedName>
        <fullName evidence="3">Response regulator receiver domain-containing protein</fullName>
    </submittedName>
</protein>
<gene>
    <name evidence="3" type="ORF">SAMN04488029_2663</name>
</gene>
<keyword evidence="1" id="KW-0597">Phosphoprotein</keyword>
<feature type="domain" description="Response regulatory" evidence="2">
    <location>
        <begin position="9"/>
        <end position="134"/>
    </location>
</feature>
<dbReference type="SMART" id="SM00448">
    <property type="entry name" value="REC"/>
    <property type="match status" value="1"/>
</dbReference>
<dbReference type="Proteomes" id="UP000192472">
    <property type="component" value="Unassembled WGS sequence"/>
</dbReference>
<dbReference type="PANTHER" id="PTHR44520">
    <property type="entry name" value="RESPONSE REGULATOR RCP1-RELATED"/>
    <property type="match status" value="1"/>
</dbReference>
<reference evidence="3 4" key="1">
    <citation type="submission" date="2017-04" db="EMBL/GenBank/DDBJ databases">
        <authorList>
            <person name="Afonso C.L."/>
            <person name="Miller P.J."/>
            <person name="Scott M.A."/>
            <person name="Spackman E."/>
            <person name="Goraichik I."/>
            <person name="Dimitrov K.M."/>
            <person name="Suarez D.L."/>
            <person name="Swayne D.E."/>
        </authorList>
    </citation>
    <scope>NUCLEOTIDE SEQUENCE [LARGE SCALE GENOMIC DNA]</scope>
    <source>
        <strain evidence="3 4">DSM 26133</strain>
    </source>
</reference>
<evidence type="ECO:0000259" key="2">
    <source>
        <dbReference type="PROSITE" id="PS50110"/>
    </source>
</evidence>
<dbReference type="InterPro" id="IPR011006">
    <property type="entry name" value="CheY-like_superfamily"/>
</dbReference>
<name>A0A1W2GH89_REIFA</name>
<evidence type="ECO:0000313" key="4">
    <source>
        <dbReference type="Proteomes" id="UP000192472"/>
    </source>
</evidence>
<feature type="modified residue" description="4-aspartylphosphate" evidence="1">
    <location>
        <position position="67"/>
    </location>
</feature>
<evidence type="ECO:0000313" key="3">
    <source>
        <dbReference type="EMBL" id="SMD36019.1"/>
    </source>
</evidence>
<dbReference type="Pfam" id="PF00072">
    <property type="entry name" value="Response_reg"/>
    <property type="match status" value="1"/>
</dbReference>
<accession>A0A1W2GH89</accession>
<dbReference type="PROSITE" id="PS50110">
    <property type="entry name" value="RESPONSE_REGULATORY"/>
    <property type="match status" value="1"/>
</dbReference>
<evidence type="ECO:0000256" key="1">
    <source>
        <dbReference type="PROSITE-ProRule" id="PRU00169"/>
    </source>
</evidence>
<dbReference type="SUPFAM" id="SSF52172">
    <property type="entry name" value="CheY-like"/>
    <property type="match status" value="1"/>
</dbReference>
<proteinExistence type="predicted"/>
<dbReference type="Gene3D" id="3.40.50.2300">
    <property type="match status" value="1"/>
</dbReference>
<dbReference type="AlphaFoldDB" id="A0A1W2GH89"/>